<dbReference type="PROSITE" id="PS50088">
    <property type="entry name" value="ANK_REPEAT"/>
    <property type="match status" value="1"/>
</dbReference>
<dbReference type="Gene3D" id="1.25.40.90">
    <property type="match status" value="1"/>
</dbReference>
<dbReference type="OrthoDB" id="27842at2759"/>
<dbReference type="OMA" id="NIDCYCK"/>
<dbReference type="InterPro" id="IPR008942">
    <property type="entry name" value="ENTH_VHS"/>
</dbReference>
<gene>
    <name evidence="3" type="ORF">DFA_03334</name>
</gene>
<evidence type="ECO:0000313" key="3">
    <source>
        <dbReference type="EMBL" id="EGG25088.1"/>
    </source>
</evidence>
<keyword evidence="1" id="KW-0040">ANK repeat</keyword>
<dbReference type="Gene3D" id="3.80.10.10">
    <property type="entry name" value="Ribonuclease Inhibitor"/>
    <property type="match status" value="1"/>
</dbReference>
<dbReference type="InterPro" id="IPR002110">
    <property type="entry name" value="Ankyrin_rpt"/>
</dbReference>
<dbReference type="PANTHER" id="PTHR37416">
    <property type="entry name" value="F-BOX DOMAIN-CONTAINING PROTEIN"/>
    <property type="match status" value="1"/>
</dbReference>
<dbReference type="SUPFAM" id="SSF52047">
    <property type="entry name" value="RNI-like"/>
    <property type="match status" value="1"/>
</dbReference>
<dbReference type="EMBL" id="GL883006">
    <property type="protein sequence ID" value="EGG25088.1"/>
    <property type="molecule type" value="Genomic_DNA"/>
</dbReference>
<dbReference type="GeneID" id="14876783"/>
<evidence type="ECO:0000313" key="4">
    <source>
        <dbReference type="Proteomes" id="UP000007797"/>
    </source>
</evidence>
<dbReference type="Pfam" id="PF00646">
    <property type="entry name" value="F-box"/>
    <property type="match status" value="1"/>
</dbReference>
<feature type="domain" description="F-box" evidence="2">
    <location>
        <begin position="263"/>
        <end position="309"/>
    </location>
</feature>
<dbReference type="SMART" id="SM00256">
    <property type="entry name" value="FBOX"/>
    <property type="match status" value="1"/>
</dbReference>
<dbReference type="PANTHER" id="PTHR37416:SF1">
    <property type="entry name" value="CYCLIN-LIKE F-BOX CONTAINING PROTEIN"/>
    <property type="match status" value="1"/>
</dbReference>
<dbReference type="PROSITE" id="PS50181">
    <property type="entry name" value="FBOX"/>
    <property type="match status" value="1"/>
</dbReference>
<evidence type="ECO:0000256" key="1">
    <source>
        <dbReference type="PROSITE-ProRule" id="PRU00023"/>
    </source>
</evidence>
<feature type="repeat" description="ANK" evidence="1">
    <location>
        <begin position="525"/>
        <end position="557"/>
    </location>
</feature>
<sequence>MGWREELQSIVKDSKLSVHRLKSLSTSLVDHCKQNEKVTYFIDYYIKSIESTIRYCQNEHILNALYAVDLFMKDLSHSKNGYVQYIYLSTLKVLSELILIFLLFGYSDTIDKFKDKVTEFLELHEKKIMTMIPEEQCPKFIKLLEIWSNKEYYDQTLIRQWLNRMKREMAMAMMDDDKQSTSSIITTTSTSSTSSNDKLLSKRKHDLLDDAMGILMDIDSDFVNNIGNGYTTTKRNSSSDEDDGMHIDKKKKMFSFNIAMLPKVSLLDLPNELLFNIISNLGIPDLIRTSYVSRFLNRFIVYCPFWKDMSFEFVNNFSEFQVGRILTSHGSQVTTLNFNFSWVVNRDVIRKLAAHCTTLTSLSLEKCSLEERDIKLALSAPSLKHLNIAQNNNLGPNLMVDILSRNLERVSVACSHQLIYGLLGLSIYKKIKPSLKHLNIDCYCKNIIHQENYQTAIQDLVETNCNTLEKLIVHQYLNNVQIPPNSILRVKALNLWTIVKTNDIVSLRDKLKSISLKSLNKRYLNGNTALFKASEDSKIYIVSLLLEAGANSEINNFYGLSPILASPNVQTAKIWIRHGIQPPSQYEKDFLLAVPILEKYFQFLRPSKDNLHPTIVQPAANEEFNTLLKVLAGIREGQSSEILQQIKILVSSFLKSPLFFKNFLQTHRNSRSIVACTIGDDDFFHSAIMPHLKVFQQKRVLLDILETL</sequence>
<keyword evidence="4" id="KW-1185">Reference proteome</keyword>
<dbReference type="RefSeq" id="XP_004362939.1">
    <property type="nucleotide sequence ID" value="XM_004362882.1"/>
</dbReference>
<evidence type="ECO:0000259" key="2">
    <source>
        <dbReference type="PROSITE" id="PS50181"/>
    </source>
</evidence>
<name>F4PHA4_CACFS</name>
<dbReference type="InterPro" id="IPR001810">
    <property type="entry name" value="F-box_dom"/>
</dbReference>
<dbReference type="PROSITE" id="PS50297">
    <property type="entry name" value="ANK_REP_REGION"/>
    <property type="match status" value="1"/>
</dbReference>
<protein>
    <recommendedName>
        <fullName evidence="2">F-box domain-containing protein</fullName>
    </recommendedName>
</protein>
<dbReference type="InterPro" id="IPR032675">
    <property type="entry name" value="LRR_dom_sf"/>
</dbReference>
<accession>F4PHA4</accession>
<dbReference type="InterPro" id="IPR036770">
    <property type="entry name" value="Ankyrin_rpt-contain_sf"/>
</dbReference>
<dbReference type="AlphaFoldDB" id="F4PHA4"/>
<dbReference type="SUPFAM" id="SSF48403">
    <property type="entry name" value="Ankyrin repeat"/>
    <property type="match status" value="1"/>
</dbReference>
<reference evidence="4" key="1">
    <citation type="journal article" date="2011" name="Genome Res.">
        <title>Phylogeny-wide analysis of social amoeba genomes highlights ancient origins for complex intercellular communication.</title>
        <authorList>
            <person name="Heidel A.J."/>
            <person name="Lawal H.M."/>
            <person name="Felder M."/>
            <person name="Schilde C."/>
            <person name="Helps N.R."/>
            <person name="Tunggal B."/>
            <person name="Rivero F."/>
            <person name="John U."/>
            <person name="Schleicher M."/>
            <person name="Eichinger L."/>
            <person name="Platzer M."/>
            <person name="Noegel A.A."/>
            <person name="Schaap P."/>
            <person name="Gloeckner G."/>
        </authorList>
    </citation>
    <scope>NUCLEOTIDE SEQUENCE [LARGE SCALE GENOMIC DNA]</scope>
    <source>
        <strain evidence="4">SH3</strain>
    </source>
</reference>
<dbReference type="KEGG" id="dfa:DFA_03334"/>
<dbReference type="Proteomes" id="UP000007797">
    <property type="component" value="Unassembled WGS sequence"/>
</dbReference>
<proteinExistence type="predicted"/>
<organism evidence="3 4">
    <name type="scientific">Cavenderia fasciculata</name>
    <name type="common">Slime mold</name>
    <name type="synonym">Dictyostelium fasciculatum</name>
    <dbReference type="NCBI Taxonomy" id="261658"/>
    <lineage>
        <taxon>Eukaryota</taxon>
        <taxon>Amoebozoa</taxon>
        <taxon>Evosea</taxon>
        <taxon>Eumycetozoa</taxon>
        <taxon>Dictyostelia</taxon>
        <taxon>Acytosteliales</taxon>
        <taxon>Cavenderiaceae</taxon>
        <taxon>Cavenderia</taxon>
    </lineage>
</organism>